<keyword evidence="8" id="KW-1185">Reference proteome</keyword>
<dbReference type="InterPro" id="IPR035895">
    <property type="entry name" value="HPr-like_sf"/>
</dbReference>
<protein>
    <recommendedName>
        <fullName evidence="3">Phosphocarrier protein HPr</fullName>
    </recommendedName>
</protein>
<accession>Q67J89</accession>
<dbReference type="PANTHER" id="PTHR33705:SF2">
    <property type="entry name" value="PHOSPHOCARRIER PROTEIN NPR"/>
    <property type="match status" value="1"/>
</dbReference>
<dbReference type="InterPro" id="IPR050399">
    <property type="entry name" value="HPr"/>
</dbReference>
<comment type="subcellular location">
    <subcellularLocation>
        <location evidence="2">Cytoplasm</location>
    </subcellularLocation>
</comment>
<evidence type="ECO:0000256" key="1">
    <source>
        <dbReference type="ARBA" id="ARBA00003681"/>
    </source>
</evidence>
<dbReference type="GO" id="GO:0005737">
    <property type="term" value="C:cytoplasm"/>
    <property type="evidence" value="ECO:0007669"/>
    <property type="project" value="UniProtKB-SubCell"/>
</dbReference>
<name>Q67J89_SYMTH</name>
<organism evidence="7 8">
    <name type="scientific">Symbiobacterium thermophilum (strain DSM 24528 / JCM 14929 / IAM 14863 / T)</name>
    <dbReference type="NCBI Taxonomy" id="292459"/>
    <lineage>
        <taxon>Bacteria</taxon>
        <taxon>Bacillati</taxon>
        <taxon>Bacillota</taxon>
        <taxon>Clostridia</taxon>
        <taxon>Eubacteriales</taxon>
        <taxon>Symbiobacteriaceae</taxon>
        <taxon>Symbiobacterium</taxon>
    </lineage>
</organism>
<evidence type="ECO:0000256" key="2">
    <source>
        <dbReference type="ARBA" id="ARBA00004496"/>
    </source>
</evidence>
<evidence type="ECO:0000313" key="8">
    <source>
        <dbReference type="Proteomes" id="UP000000417"/>
    </source>
</evidence>
<evidence type="ECO:0000256" key="4">
    <source>
        <dbReference type="ARBA" id="ARBA00022490"/>
    </source>
</evidence>
<dbReference type="Proteomes" id="UP000000417">
    <property type="component" value="Chromosome"/>
</dbReference>
<dbReference type="Pfam" id="PF00381">
    <property type="entry name" value="PTS-HPr"/>
    <property type="match status" value="1"/>
</dbReference>
<comment type="function">
    <text evidence="1">General (non sugar-specific) component of the phosphoenolpyruvate-dependent sugar phosphotransferase system (sugar PTS). This major carbohydrate active-transport system catalyzes the phosphorylation of incoming sugar substrates concomitantly with their translocation across the cell membrane. The phosphoryl group from phosphoenolpyruvate (PEP) is transferred to the phosphoryl carrier protein HPr by enzyme I. Phospho-HPr then transfers it to the PTS EIIA domain.</text>
</comment>
<evidence type="ECO:0000256" key="5">
    <source>
        <dbReference type="ARBA" id="ARBA00022683"/>
    </source>
</evidence>
<dbReference type="eggNOG" id="COG1925">
    <property type="taxonomic scope" value="Bacteria"/>
</dbReference>
<dbReference type="InterPro" id="IPR002114">
    <property type="entry name" value="PTS_HPr_Ser_P_site"/>
</dbReference>
<dbReference type="GO" id="GO:0009401">
    <property type="term" value="P:phosphoenolpyruvate-dependent sugar phosphotransferase system"/>
    <property type="evidence" value="ECO:0007669"/>
    <property type="project" value="UniProtKB-KW"/>
</dbReference>
<dbReference type="AlphaFoldDB" id="Q67J89"/>
<feature type="domain" description="HPr" evidence="6">
    <location>
        <begin position="1"/>
        <end position="88"/>
    </location>
</feature>
<reference evidence="7 8" key="1">
    <citation type="journal article" date="2004" name="Nucleic Acids Res.">
        <title>Genome sequence of Symbiobacterium thermophilum, an uncultivable bacterium that depends on microbial commensalism.</title>
        <authorList>
            <person name="Ueda K."/>
            <person name="Yamashita A."/>
            <person name="Ishikawa J."/>
            <person name="Shimada M."/>
            <person name="Watsuji T."/>
            <person name="Morimura K."/>
            <person name="Ikeda H."/>
            <person name="Hattori M."/>
            <person name="Beppu T."/>
        </authorList>
    </citation>
    <scope>NUCLEOTIDE SEQUENCE [LARGE SCALE GENOMIC DNA]</scope>
    <source>
        <strain evidence="8">T / IAM 14863</strain>
    </source>
</reference>
<dbReference type="PROSITE" id="PS00369">
    <property type="entry name" value="PTS_HPR_HIS"/>
    <property type="match status" value="1"/>
</dbReference>
<dbReference type="KEGG" id="sth:STH3280"/>
<dbReference type="RefSeq" id="WP_011197392.1">
    <property type="nucleotide sequence ID" value="NC_006177.1"/>
</dbReference>
<dbReference type="CDD" id="cd00367">
    <property type="entry name" value="PTS-HPr_like"/>
    <property type="match status" value="1"/>
</dbReference>
<evidence type="ECO:0000256" key="3">
    <source>
        <dbReference type="ARBA" id="ARBA00020422"/>
    </source>
</evidence>
<evidence type="ECO:0000313" key="7">
    <source>
        <dbReference type="EMBL" id="BAD42261.1"/>
    </source>
</evidence>
<dbReference type="SUPFAM" id="SSF55594">
    <property type="entry name" value="HPr-like"/>
    <property type="match status" value="1"/>
</dbReference>
<keyword evidence="4" id="KW-0963">Cytoplasm</keyword>
<dbReference type="PRINTS" id="PR00107">
    <property type="entry name" value="PHOSPHOCPHPR"/>
</dbReference>
<keyword evidence="5" id="KW-0598">Phosphotransferase system</keyword>
<proteinExistence type="predicted"/>
<dbReference type="OrthoDB" id="9809047at2"/>
<dbReference type="NCBIfam" id="TIGR01003">
    <property type="entry name" value="PTS_HPr_family"/>
    <property type="match status" value="1"/>
</dbReference>
<dbReference type="HOGENOM" id="CLU_136230_2_2_9"/>
<dbReference type="InterPro" id="IPR001020">
    <property type="entry name" value="PTS_HPr_His_P_site"/>
</dbReference>
<dbReference type="STRING" id="292459.STH3280"/>
<dbReference type="Gene3D" id="3.30.1340.10">
    <property type="entry name" value="HPr-like"/>
    <property type="match status" value="1"/>
</dbReference>
<dbReference type="PANTHER" id="PTHR33705">
    <property type="entry name" value="PHOSPHOCARRIER PROTEIN HPR"/>
    <property type="match status" value="1"/>
</dbReference>
<dbReference type="EMBL" id="AP006840">
    <property type="protein sequence ID" value="BAD42261.1"/>
    <property type="molecule type" value="Genomic_DNA"/>
</dbReference>
<dbReference type="PROSITE" id="PS51350">
    <property type="entry name" value="PTS_HPR_DOM"/>
    <property type="match status" value="1"/>
</dbReference>
<dbReference type="PROSITE" id="PS00589">
    <property type="entry name" value="PTS_HPR_SER"/>
    <property type="match status" value="1"/>
</dbReference>
<evidence type="ECO:0000259" key="6">
    <source>
        <dbReference type="PROSITE" id="PS51350"/>
    </source>
</evidence>
<gene>
    <name evidence="7" type="ordered locus">STH3280</name>
</gene>
<dbReference type="InterPro" id="IPR000032">
    <property type="entry name" value="HPr-like"/>
</dbReference>
<sequence>MVERTFTLSNPTGLHARPAALFVKEVQKFADTEIFVRKGEKEVSARSLLSLLSLGVAQGETIVIRCQGPREEEAMAALAALIEGGLGE</sequence>